<protein>
    <submittedName>
        <fullName evidence="2">tRNA threonylcarbamoyladenosine biosynthesis protein TsaB</fullName>
    </submittedName>
</protein>
<evidence type="ECO:0000313" key="3">
    <source>
        <dbReference type="Proteomes" id="UP000184275"/>
    </source>
</evidence>
<feature type="domain" description="Gcp-like" evidence="1">
    <location>
        <begin position="36"/>
        <end position="145"/>
    </location>
</feature>
<dbReference type="NCBIfam" id="TIGR03725">
    <property type="entry name" value="T6A_YeaZ"/>
    <property type="match status" value="1"/>
</dbReference>
<organism evidence="2 3">
    <name type="scientific">Fibrobacter intestinalis</name>
    <dbReference type="NCBI Taxonomy" id="28122"/>
    <lineage>
        <taxon>Bacteria</taxon>
        <taxon>Pseudomonadati</taxon>
        <taxon>Fibrobacterota</taxon>
        <taxon>Fibrobacteria</taxon>
        <taxon>Fibrobacterales</taxon>
        <taxon>Fibrobacteraceae</taxon>
        <taxon>Fibrobacter</taxon>
    </lineage>
</organism>
<keyword evidence="3" id="KW-1185">Reference proteome</keyword>
<dbReference type="AlphaFoldDB" id="A0A1M6R1D6"/>
<dbReference type="InterPro" id="IPR000905">
    <property type="entry name" value="Gcp-like_dom"/>
</dbReference>
<dbReference type="EMBL" id="FRAW01000003">
    <property type="protein sequence ID" value="SHK26168.1"/>
    <property type="molecule type" value="Genomic_DNA"/>
</dbReference>
<evidence type="ECO:0000313" key="2">
    <source>
        <dbReference type="EMBL" id="SHK26168.1"/>
    </source>
</evidence>
<dbReference type="Gene3D" id="3.30.420.40">
    <property type="match status" value="1"/>
</dbReference>
<accession>A0A1M6R1D6</accession>
<sequence>MNLDLVLDTSRKGIALGIYDSGKPLCERFEPESRGENLGRFLDGILQNAAFTLDDIKRVLVTLGPGSFTGLRTGIAFCEGLCFSQKRSLFGVSTLRALRSLGAKDCVVVLFARSGFFYVGTSEAELFISVEDAVQKFAEEKRVHFVVDSRSAEEEIFQKYIREAKAEVVVSAGDEIAPFCRFFAELEPSALLRANYIQPSYYERRGAMGVNAHV</sequence>
<dbReference type="GO" id="GO:0002949">
    <property type="term" value="P:tRNA threonylcarbamoyladenosine modification"/>
    <property type="evidence" value="ECO:0007669"/>
    <property type="project" value="InterPro"/>
</dbReference>
<gene>
    <name evidence="2" type="ORF">SAMN05720469_10374</name>
</gene>
<name>A0A1M6R1D6_9BACT</name>
<dbReference type="Proteomes" id="UP000184275">
    <property type="component" value="Unassembled WGS sequence"/>
</dbReference>
<evidence type="ECO:0000259" key="1">
    <source>
        <dbReference type="Pfam" id="PF00814"/>
    </source>
</evidence>
<dbReference type="Pfam" id="PF00814">
    <property type="entry name" value="TsaD"/>
    <property type="match status" value="1"/>
</dbReference>
<dbReference type="SUPFAM" id="SSF53067">
    <property type="entry name" value="Actin-like ATPase domain"/>
    <property type="match status" value="1"/>
</dbReference>
<reference evidence="3" key="1">
    <citation type="submission" date="2016-11" db="EMBL/GenBank/DDBJ databases">
        <authorList>
            <person name="Varghese N."/>
            <person name="Submissions S."/>
        </authorList>
    </citation>
    <scope>NUCLEOTIDE SEQUENCE [LARGE SCALE GENOMIC DNA]</scope>
    <source>
        <strain evidence="3">UWOS</strain>
    </source>
</reference>
<proteinExistence type="predicted"/>
<dbReference type="InterPro" id="IPR022496">
    <property type="entry name" value="T6A_TsaB"/>
</dbReference>
<dbReference type="InterPro" id="IPR043129">
    <property type="entry name" value="ATPase_NBD"/>
</dbReference>
<dbReference type="RefSeq" id="WP_073302388.1">
    <property type="nucleotide sequence ID" value="NZ_FRAW01000003.1"/>
</dbReference>